<dbReference type="PANTHER" id="PTHR47738">
    <property type="entry name" value="PTS SYSTEM FRUCTOSE-LIKE EIIA COMPONENT-RELATED"/>
    <property type="match status" value="1"/>
</dbReference>
<dbReference type="InterPro" id="IPR016152">
    <property type="entry name" value="PTrfase/Anion_transptr"/>
</dbReference>
<dbReference type="EC" id="2.7.1.202" evidence="8"/>
<dbReference type="InterPro" id="IPR051541">
    <property type="entry name" value="PTS_SugarTrans_NitroReg"/>
</dbReference>
<dbReference type="RefSeq" id="WP_128316420.1">
    <property type="nucleotide sequence ID" value="NZ_CBCXYL010000010.1"/>
</dbReference>
<dbReference type="InterPro" id="IPR004715">
    <property type="entry name" value="PTS_IIA_fruc"/>
</dbReference>
<dbReference type="Gene3D" id="3.40.930.10">
    <property type="entry name" value="Mannitol-specific EII, Chain A"/>
    <property type="match status" value="1"/>
</dbReference>
<dbReference type="GO" id="GO:0016020">
    <property type="term" value="C:membrane"/>
    <property type="evidence" value="ECO:0007669"/>
    <property type="project" value="InterPro"/>
</dbReference>
<evidence type="ECO:0000256" key="5">
    <source>
        <dbReference type="ARBA" id="ARBA00022683"/>
    </source>
</evidence>
<keyword evidence="5" id="KW-0598">Phosphotransferase system</keyword>
<dbReference type="EMBL" id="JAWPAZ010000006">
    <property type="protein sequence ID" value="MDW2635425.1"/>
    <property type="molecule type" value="Genomic_DNA"/>
</dbReference>
<dbReference type="AlphaFoldDB" id="A0A5B0SYC8"/>
<dbReference type="PANTHER" id="PTHR47738:SF2">
    <property type="entry name" value="PTS SYSTEM FRUCTOSE-LIKE EIIA COMPONENT"/>
    <property type="match status" value="1"/>
</dbReference>
<reference evidence="7 9" key="1">
    <citation type="submission" date="2019-08" db="EMBL/GenBank/DDBJ databases">
        <title>Draft genome sequence of Citrobacter portucalensis strain isolated from green turtle.</title>
        <authorList>
            <person name="Fernandes M.R."/>
            <person name="Sellera F.P."/>
            <person name="Goldeberg D.W."/>
            <person name="Costa D.C."/>
            <person name="Lincopan N."/>
        </authorList>
    </citation>
    <scope>NUCLEOTIDE SEQUENCE [LARGE SCALE GENOMIC DNA]</scope>
    <source>
        <strain evidence="7 9">TV06</strain>
    </source>
</reference>
<gene>
    <name evidence="7" type="ORF">D3H66_16080</name>
    <name evidence="8" type="ORF">RYZ90_16390</name>
</gene>
<dbReference type="Proteomes" id="UP001269984">
    <property type="component" value="Unassembled WGS sequence"/>
</dbReference>
<comment type="caution">
    <text evidence="7">The sequence shown here is derived from an EMBL/GenBank/DDBJ whole genome shotgun (WGS) entry which is preliminary data.</text>
</comment>
<keyword evidence="3 7" id="KW-0762">Sugar transport</keyword>
<name>A0A5B0SYC8_9ENTR</name>
<evidence type="ECO:0000313" key="9">
    <source>
        <dbReference type="Proteomes" id="UP000323297"/>
    </source>
</evidence>
<keyword evidence="1" id="KW-0813">Transport</keyword>
<dbReference type="PROSITE" id="PS51094">
    <property type="entry name" value="PTS_EIIA_TYPE_2"/>
    <property type="match status" value="1"/>
</dbReference>
<evidence type="ECO:0000256" key="1">
    <source>
        <dbReference type="ARBA" id="ARBA00022448"/>
    </source>
</evidence>
<keyword evidence="2" id="KW-0597">Phosphoprotein</keyword>
<dbReference type="Proteomes" id="UP000323297">
    <property type="component" value="Unassembled WGS sequence"/>
</dbReference>
<organism evidence="7 9">
    <name type="scientific">Citrobacter portucalensis</name>
    <dbReference type="NCBI Taxonomy" id="1639133"/>
    <lineage>
        <taxon>Bacteria</taxon>
        <taxon>Pseudomonadati</taxon>
        <taxon>Pseudomonadota</taxon>
        <taxon>Gammaproteobacteria</taxon>
        <taxon>Enterobacterales</taxon>
        <taxon>Enterobacteriaceae</taxon>
        <taxon>Citrobacter</taxon>
        <taxon>Citrobacter freundii complex</taxon>
    </lineage>
</organism>
<evidence type="ECO:0000256" key="2">
    <source>
        <dbReference type="ARBA" id="ARBA00022553"/>
    </source>
</evidence>
<evidence type="ECO:0000259" key="6">
    <source>
        <dbReference type="PROSITE" id="PS51094"/>
    </source>
</evidence>
<evidence type="ECO:0000313" key="8">
    <source>
        <dbReference type="EMBL" id="MDW2635425.1"/>
    </source>
</evidence>
<accession>A0A5B0SYC8</accession>
<dbReference type="InterPro" id="IPR002178">
    <property type="entry name" value="PTS_EIIA_type-2_dom"/>
</dbReference>
<protein>
    <submittedName>
        <fullName evidence="8">Fructose PTS transporter subunit IIA</fullName>
        <ecNumber evidence="8">2.7.1.202</ecNumber>
    </submittedName>
    <submittedName>
        <fullName evidence="7">PTS sugar transporter subunit IIA</fullName>
    </submittedName>
</protein>
<evidence type="ECO:0000313" key="10">
    <source>
        <dbReference type="Proteomes" id="UP001269984"/>
    </source>
</evidence>
<proteinExistence type="predicted"/>
<sequence>MDITKILNTNRVILDMKATSKTEAIEELTDILQKDGAISCRETFIQDVWQRESEGSTGFENHIAIPHGKSSAVVNTTLAIGRTREDIPWETLDGSNVRCIILFAVRLEDQNTTHIRLLSQVAGALADDDIIEQLLVESSPQKIIELFSQYAESNVC</sequence>
<dbReference type="GO" id="GO:0009401">
    <property type="term" value="P:phosphoenolpyruvate-dependent sugar phosphotransferase system"/>
    <property type="evidence" value="ECO:0007669"/>
    <property type="project" value="UniProtKB-KW"/>
</dbReference>
<keyword evidence="4 8" id="KW-0808">Transferase</keyword>
<reference evidence="8 10" key="2">
    <citation type="submission" date="2023-10" db="EMBL/GenBank/DDBJ databases">
        <title>Fecal carriage and genetic characteristics of carbapenem-resistant Enterobacterales among healthy adults from four provinces of China.</title>
        <authorList>
            <person name="Li Y."/>
            <person name="Zhang R."/>
        </authorList>
    </citation>
    <scope>NUCLEOTIDE SEQUENCE [LARGE SCALE GENOMIC DNA]</scope>
    <source>
        <strain evidence="8 10">HN-71</strain>
    </source>
</reference>
<feature type="domain" description="PTS EIIA type-2" evidence="6">
    <location>
        <begin position="5"/>
        <end position="150"/>
    </location>
</feature>
<dbReference type="SUPFAM" id="SSF55804">
    <property type="entry name" value="Phoshotransferase/anion transport protein"/>
    <property type="match status" value="1"/>
</dbReference>
<dbReference type="CDD" id="cd00211">
    <property type="entry name" value="PTS_IIA_fru"/>
    <property type="match status" value="1"/>
</dbReference>
<dbReference type="Pfam" id="PF00359">
    <property type="entry name" value="PTS_EIIA_2"/>
    <property type="match status" value="1"/>
</dbReference>
<evidence type="ECO:0000256" key="4">
    <source>
        <dbReference type="ARBA" id="ARBA00022679"/>
    </source>
</evidence>
<dbReference type="NCBIfam" id="TIGR00848">
    <property type="entry name" value="fruA"/>
    <property type="match status" value="1"/>
</dbReference>
<evidence type="ECO:0000256" key="3">
    <source>
        <dbReference type="ARBA" id="ARBA00022597"/>
    </source>
</evidence>
<evidence type="ECO:0000313" key="7">
    <source>
        <dbReference type="EMBL" id="KAA1142837.1"/>
    </source>
</evidence>
<dbReference type="EMBL" id="VTZD01000019">
    <property type="protein sequence ID" value="KAA1142837.1"/>
    <property type="molecule type" value="Genomic_DNA"/>
</dbReference>
<dbReference type="GO" id="GO:0008982">
    <property type="term" value="F:protein-N(PI)-phosphohistidine-sugar phosphotransferase activity"/>
    <property type="evidence" value="ECO:0007669"/>
    <property type="project" value="InterPro"/>
</dbReference>